<evidence type="ECO:0000313" key="2">
    <source>
        <dbReference type="Proteomes" id="UP000009273"/>
    </source>
</evidence>
<dbReference type="EMBL" id="JN638751">
    <property type="protein sequence ID" value="AEO93392.1"/>
    <property type="molecule type" value="Genomic_DNA"/>
</dbReference>
<dbReference type="Proteomes" id="UP000009273">
    <property type="component" value="Segment"/>
</dbReference>
<evidence type="ECO:0000313" key="1">
    <source>
        <dbReference type="EMBL" id="AEO93392.1"/>
    </source>
</evidence>
<proteinExistence type="predicted"/>
<name>G3MBJ2_9CAUD</name>
<gene>
    <name evidence="1" type="primary">130</name>
    <name evidence="1" type="ORF">G_130</name>
</gene>
<dbReference type="GeneID" id="18563348"/>
<organism evidence="1 2">
    <name type="scientific">Bacillus phage G</name>
    <dbReference type="NCBI Taxonomy" id="2884420"/>
    <lineage>
        <taxon>Viruses</taxon>
        <taxon>Duplodnaviria</taxon>
        <taxon>Heunggongvirae</taxon>
        <taxon>Uroviricota</taxon>
        <taxon>Caudoviricetes</taxon>
        <taxon>Donellivirus</taxon>
        <taxon>Donellivirus gee</taxon>
    </lineage>
</organism>
<dbReference type="KEGG" id="vg:18563348"/>
<protein>
    <submittedName>
        <fullName evidence="1">Gp130</fullName>
    </submittedName>
</protein>
<keyword evidence="2" id="KW-1185">Reference proteome</keyword>
<accession>G3MBJ2</accession>
<reference evidence="1 2" key="1">
    <citation type="submission" date="2011-09" db="EMBL/GenBank/DDBJ databases">
        <authorList>
            <person name="Pope W.H."/>
            <person name="Pedulla M.L."/>
            <person name="Ford M.E."/>
            <person name="Peebles C.L."/>
            <person name="Hatfull G.H."/>
            <person name="Hendrix R.W."/>
        </authorList>
    </citation>
    <scope>NUCLEOTIDE SEQUENCE [LARGE SCALE GENOMIC DNA]</scope>
    <source>
        <strain evidence="1">G</strain>
    </source>
</reference>
<dbReference type="RefSeq" id="YP_009015433.1">
    <property type="nucleotide sequence ID" value="NC_023719.1"/>
</dbReference>
<sequence>MNFDPIKELKDLVVEIEGKVPTDIIDLLDKKVEYYKSNGIHDRMHIGKTDWDLVSASEWLLSMFIGIIKKGKEDKRNFNVFGNWLEHVYHFVINNKQGFK</sequence>